<protein>
    <recommendedName>
        <fullName evidence="1">ABM domain-containing protein</fullName>
    </recommendedName>
</protein>
<feature type="domain" description="ABM" evidence="1">
    <location>
        <begin position="5"/>
        <end position="103"/>
    </location>
</feature>
<organism evidence="2 3">
    <name type="scientific">Aspergillus nanangensis</name>
    <dbReference type="NCBI Taxonomy" id="2582783"/>
    <lineage>
        <taxon>Eukaryota</taxon>
        <taxon>Fungi</taxon>
        <taxon>Dikarya</taxon>
        <taxon>Ascomycota</taxon>
        <taxon>Pezizomycotina</taxon>
        <taxon>Eurotiomycetes</taxon>
        <taxon>Eurotiomycetidae</taxon>
        <taxon>Eurotiales</taxon>
        <taxon>Aspergillaceae</taxon>
        <taxon>Aspergillus</taxon>
        <taxon>Aspergillus subgen. Circumdati</taxon>
    </lineage>
</organism>
<dbReference type="InterPro" id="IPR007138">
    <property type="entry name" value="ABM_dom"/>
</dbReference>
<dbReference type="Gene3D" id="3.30.70.100">
    <property type="match status" value="1"/>
</dbReference>
<dbReference type="Pfam" id="PF03992">
    <property type="entry name" value="ABM"/>
    <property type="match status" value="1"/>
</dbReference>
<accession>A0AAD4CQC5</accession>
<dbReference type="AlphaFoldDB" id="A0AAD4CQC5"/>
<keyword evidence="3" id="KW-1185">Reference proteome</keyword>
<reference evidence="2" key="2">
    <citation type="submission" date="2020-02" db="EMBL/GenBank/DDBJ databases">
        <authorList>
            <person name="Gilchrist C.L.M."/>
            <person name="Chooi Y.-H."/>
        </authorList>
    </citation>
    <scope>NUCLEOTIDE SEQUENCE</scope>
    <source>
        <strain evidence="2">MST-FP2251</strain>
    </source>
</reference>
<dbReference type="EMBL" id="VCAU01000026">
    <property type="protein sequence ID" value="KAF9890527.1"/>
    <property type="molecule type" value="Genomic_DNA"/>
</dbReference>
<dbReference type="Proteomes" id="UP001194746">
    <property type="component" value="Unassembled WGS sequence"/>
</dbReference>
<proteinExistence type="predicted"/>
<comment type="caution">
    <text evidence="2">The sequence shown here is derived from an EMBL/GenBank/DDBJ whole genome shotgun (WGS) entry which is preliminary data.</text>
</comment>
<dbReference type="PROSITE" id="PS51725">
    <property type="entry name" value="ABM"/>
    <property type="match status" value="1"/>
</dbReference>
<evidence type="ECO:0000259" key="1">
    <source>
        <dbReference type="PROSITE" id="PS51725"/>
    </source>
</evidence>
<name>A0AAD4CQC5_ASPNN</name>
<dbReference type="SUPFAM" id="SSF54909">
    <property type="entry name" value="Dimeric alpha+beta barrel"/>
    <property type="match status" value="1"/>
</dbReference>
<evidence type="ECO:0000313" key="2">
    <source>
        <dbReference type="EMBL" id="KAF9890527.1"/>
    </source>
</evidence>
<evidence type="ECO:0000313" key="3">
    <source>
        <dbReference type="Proteomes" id="UP001194746"/>
    </source>
</evidence>
<dbReference type="InterPro" id="IPR011008">
    <property type="entry name" value="Dimeric_a/b-barrel"/>
</dbReference>
<gene>
    <name evidence="2" type="ORF">FE257_005932</name>
</gene>
<reference evidence="2" key="1">
    <citation type="journal article" date="2019" name="Beilstein J. Org. Chem.">
        <title>Nanangenines: drimane sesquiterpenoids as the dominant metabolite cohort of a novel Australian fungus, Aspergillus nanangensis.</title>
        <authorList>
            <person name="Lacey H.J."/>
            <person name="Gilchrist C.L.M."/>
            <person name="Crombie A."/>
            <person name="Kalaitzis J.A."/>
            <person name="Vuong D."/>
            <person name="Rutledge P.J."/>
            <person name="Turner P."/>
            <person name="Pitt J.I."/>
            <person name="Lacey E."/>
            <person name="Chooi Y.H."/>
            <person name="Piggott A.M."/>
        </authorList>
    </citation>
    <scope>NUCLEOTIDE SEQUENCE</scope>
    <source>
        <strain evidence="2">MST-FP2251</strain>
    </source>
</reference>
<sequence length="110" mass="12718">MLSEVYIISTLRSAPGKGHQLREVLRETTARIDIVEKGCLAFMLTETKASCGHDVIEFKVIERWASSEDLAHHQQRDWLKQMYRIFEEKSLLAEPEHIEKLTFLAGFASR</sequence>